<evidence type="ECO:0000313" key="10">
    <source>
        <dbReference type="Proteomes" id="UP000095200"/>
    </source>
</evidence>
<keyword evidence="5 9" id="KW-0269">Exonuclease</keyword>
<keyword evidence="3" id="KW-0540">Nuclease</keyword>
<evidence type="ECO:0000259" key="7">
    <source>
        <dbReference type="Pfam" id="PF02272"/>
    </source>
</evidence>
<feature type="domain" description="DDH" evidence="6">
    <location>
        <begin position="86"/>
        <end position="233"/>
    </location>
</feature>
<evidence type="ECO:0000256" key="5">
    <source>
        <dbReference type="ARBA" id="ARBA00022839"/>
    </source>
</evidence>
<dbReference type="Proteomes" id="UP000095200">
    <property type="component" value="Unassembled WGS sequence"/>
</dbReference>
<dbReference type="EMBL" id="BDFE01000004">
    <property type="protein sequence ID" value="GAU07516.1"/>
    <property type="molecule type" value="Genomic_DNA"/>
</dbReference>
<dbReference type="Gene3D" id="3.10.310.30">
    <property type="match status" value="1"/>
</dbReference>
<feature type="domain" description="RecJ OB" evidence="8">
    <location>
        <begin position="459"/>
        <end position="566"/>
    </location>
</feature>
<dbReference type="AlphaFoldDB" id="A0A194AEG9"/>
<dbReference type="Pfam" id="PF01368">
    <property type="entry name" value="DHH"/>
    <property type="match status" value="1"/>
</dbReference>
<organism evidence="9 10">
    <name type="scientific">Desulfoplanes formicivorans</name>
    <dbReference type="NCBI Taxonomy" id="1592317"/>
    <lineage>
        <taxon>Bacteria</taxon>
        <taxon>Pseudomonadati</taxon>
        <taxon>Thermodesulfobacteriota</taxon>
        <taxon>Desulfovibrionia</taxon>
        <taxon>Desulfovibrionales</taxon>
        <taxon>Desulfoplanaceae</taxon>
        <taxon>Desulfoplanes</taxon>
    </lineage>
</organism>
<dbReference type="NCBIfam" id="TIGR00644">
    <property type="entry name" value="recJ"/>
    <property type="match status" value="1"/>
</dbReference>
<keyword evidence="10" id="KW-1185">Reference proteome</keyword>
<dbReference type="GO" id="GO:0008409">
    <property type="term" value="F:5'-3' exonuclease activity"/>
    <property type="evidence" value="ECO:0007669"/>
    <property type="project" value="InterPro"/>
</dbReference>
<evidence type="ECO:0000256" key="2">
    <source>
        <dbReference type="ARBA" id="ARBA00019841"/>
    </source>
</evidence>
<dbReference type="GO" id="GO:0006310">
    <property type="term" value="P:DNA recombination"/>
    <property type="evidence" value="ECO:0007669"/>
    <property type="project" value="InterPro"/>
</dbReference>
<evidence type="ECO:0000313" key="9">
    <source>
        <dbReference type="EMBL" id="GAU07516.1"/>
    </source>
</evidence>
<comment type="caution">
    <text evidence="9">The sequence shown here is derived from an EMBL/GenBank/DDBJ whole genome shotgun (WGS) entry which is preliminary data.</text>
</comment>
<dbReference type="InterPro" id="IPR001667">
    <property type="entry name" value="DDH_dom"/>
</dbReference>
<evidence type="ECO:0000256" key="1">
    <source>
        <dbReference type="ARBA" id="ARBA00005915"/>
    </source>
</evidence>
<evidence type="ECO:0000259" key="8">
    <source>
        <dbReference type="Pfam" id="PF17768"/>
    </source>
</evidence>
<dbReference type="GO" id="GO:0003676">
    <property type="term" value="F:nucleic acid binding"/>
    <property type="evidence" value="ECO:0007669"/>
    <property type="project" value="InterPro"/>
</dbReference>
<proteinExistence type="inferred from homology"/>
<sequence>MHPLPDNILFPSPLCAAEQQLVRSLARDLGITELTASILFNRGLRDQQAIQRFLDPGLRHLSALENWPGLIPVAERLAAHIAQGEKIAVWGDYDVDGVTATALVTDFFKRKNLSIIPVLPSRFEHGYGLDGSAIRELALSGIQVLLTVDCGISDHQAVDVAKSLGMTVIITDHHLPGPVLPAADGIFNPQLQACPCPHLAGVGVAFLLMAALNRILPPPIDIRPLLDFVALGTIADIVPLTGENRILVKNGLLVLKSDDRPGIAALKGACSLESGASIGSGDVGFGLAPRINAAGRLDTARTAFDLLMADSANTAKPLANRLNKLNAQRKTIEQHIVDQALELLAENDQSFGHVLFDPAWHQGVLGIAASRVTEQTYRPTILLSDQGDVLKGSGRSVPGIDLFTCLKACEDLLEGFGGHVMAAGLSVHPDNLAAFRERFNAAVSEQCHGAALPRPKIKIDAEVPFDHITPVLLAEIESLQPFGPANPRPVFLSPVVTVRSVKPFSRNRHLAFELRDESSNITFRALAWRQGSTRHYQQPQGARVRIAFTPKLTTYRGLVGIELIIKELFA</sequence>
<dbReference type="Gene3D" id="3.90.1640.30">
    <property type="match status" value="1"/>
</dbReference>
<evidence type="ECO:0000256" key="4">
    <source>
        <dbReference type="ARBA" id="ARBA00022801"/>
    </source>
</evidence>
<accession>A0A194AEG9</accession>
<dbReference type="PANTHER" id="PTHR30255">
    <property type="entry name" value="SINGLE-STRANDED-DNA-SPECIFIC EXONUCLEASE RECJ"/>
    <property type="match status" value="1"/>
</dbReference>
<dbReference type="InterPro" id="IPR041122">
    <property type="entry name" value="RecJ_OB"/>
</dbReference>
<dbReference type="Pfam" id="PF17768">
    <property type="entry name" value="RecJ_OB"/>
    <property type="match status" value="1"/>
</dbReference>
<name>A0A194AEG9_9BACT</name>
<reference evidence="10" key="1">
    <citation type="submission" date="2016-06" db="EMBL/GenBank/DDBJ databases">
        <title>Draft genome sequence of Desulfoplanes formicivorans strain Pf12B.</title>
        <authorList>
            <person name="Watanabe M."/>
            <person name="Kojima H."/>
            <person name="Fukui M."/>
        </authorList>
    </citation>
    <scope>NUCLEOTIDE SEQUENCE [LARGE SCALE GENOMIC DNA]</scope>
    <source>
        <strain evidence="10">Pf12B</strain>
    </source>
</reference>
<dbReference type="InterPro" id="IPR051673">
    <property type="entry name" value="SSDNA_exonuclease_RecJ"/>
</dbReference>
<dbReference type="InterPro" id="IPR004610">
    <property type="entry name" value="RecJ"/>
</dbReference>
<gene>
    <name evidence="9" type="ORF">DPF_0201</name>
</gene>
<dbReference type="InterPro" id="IPR038763">
    <property type="entry name" value="DHH_sf"/>
</dbReference>
<dbReference type="STRING" id="1592317.DPF_0201"/>
<dbReference type="GO" id="GO:0006281">
    <property type="term" value="P:DNA repair"/>
    <property type="evidence" value="ECO:0007669"/>
    <property type="project" value="InterPro"/>
</dbReference>
<dbReference type="InterPro" id="IPR003156">
    <property type="entry name" value="DHHA1_dom"/>
</dbReference>
<evidence type="ECO:0000259" key="6">
    <source>
        <dbReference type="Pfam" id="PF01368"/>
    </source>
</evidence>
<dbReference type="OrthoDB" id="9809852at2"/>
<feature type="domain" description="DHHA1" evidence="7">
    <location>
        <begin position="355"/>
        <end position="444"/>
    </location>
</feature>
<dbReference type="Pfam" id="PF02272">
    <property type="entry name" value="DHHA1"/>
    <property type="match status" value="1"/>
</dbReference>
<keyword evidence="4" id="KW-0378">Hydrolase</keyword>
<dbReference type="PANTHER" id="PTHR30255:SF2">
    <property type="entry name" value="SINGLE-STRANDED-DNA-SPECIFIC EXONUCLEASE RECJ"/>
    <property type="match status" value="1"/>
</dbReference>
<protein>
    <recommendedName>
        <fullName evidence="2">Single-stranded-DNA-specific exonuclease RecJ</fullName>
    </recommendedName>
</protein>
<evidence type="ECO:0000256" key="3">
    <source>
        <dbReference type="ARBA" id="ARBA00022722"/>
    </source>
</evidence>
<dbReference type="SUPFAM" id="SSF64182">
    <property type="entry name" value="DHH phosphoesterases"/>
    <property type="match status" value="1"/>
</dbReference>
<comment type="similarity">
    <text evidence="1">Belongs to the RecJ family.</text>
</comment>
<dbReference type="RefSeq" id="WP_083254381.1">
    <property type="nucleotide sequence ID" value="NZ_BDFE01000004.1"/>
</dbReference>